<dbReference type="STRING" id="283909.R7U0C0"/>
<reference evidence="8" key="1">
    <citation type="submission" date="2012-12" db="EMBL/GenBank/DDBJ databases">
        <authorList>
            <person name="Hellsten U."/>
            <person name="Grimwood J."/>
            <person name="Chapman J.A."/>
            <person name="Shapiro H."/>
            <person name="Aerts A."/>
            <person name="Otillar R.P."/>
            <person name="Terry A.Y."/>
            <person name="Boore J.L."/>
            <person name="Simakov O."/>
            <person name="Marletaz F."/>
            <person name="Cho S.-J."/>
            <person name="Edsinger-Gonzales E."/>
            <person name="Havlak P."/>
            <person name="Kuo D.-H."/>
            <person name="Larsson T."/>
            <person name="Lv J."/>
            <person name="Arendt D."/>
            <person name="Savage R."/>
            <person name="Osoegawa K."/>
            <person name="de Jong P."/>
            <person name="Lindberg D.R."/>
            <person name="Seaver E.C."/>
            <person name="Weisblat D.A."/>
            <person name="Putnam N.H."/>
            <person name="Grigoriev I.V."/>
            <person name="Rokhsar D.S."/>
        </authorList>
    </citation>
    <scope>NUCLEOTIDE SEQUENCE</scope>
    <source>
        <strain evidence="8">I ESC-2004</strain>
    </source>
</reference>
<accession>R7U0C0</accession>
<dbReference type="PANTHER" id="PTHR24034">
    <property type="entry name" value="EGF-LIKE DOMAIN-CONTAINING PROTEIN"/>
    <property type="match status" value="1"/>
</dbReference>
<gene>
    <name evidence="6" type="ORF">CAPTEDRAFT_202941</name>
</gene>
<dbReference type="SMART" id="SM00034">
    <property type="entry name" value="CLECT"/>
    <property type="match status" value="1"/>
</dbReference>
<dbReference type="OMA" id="WQDPSTA"/>
<keyword evidence="1" id="KW-0245">EGF-like domain</keyword>
<dbReference type="InterPro" id="IPR049883">
    <property type="entry name" value="NOTCH1_EGF-like"/>
</dbReference>
<dbReference type="InterPro" id="IPR001881">
    <property type="entry name" value="EGF-like_Ca-bd_dom"/>
</dbReference>
<dbReference type="Gene3D" id="3.10.100.10">
    <property type="entry name" value="Mannose-Binding Protein A, subunit A"/>
    <property type="match status" value="1"/>
</dbReference>
<dbReference type="InterPro" id="IPR001304">
    <property type="entry name" value="C-type_lectin-like"/>
</dbReference>
<dbReference type="EMBL" id="KB306825">
    <property type="protein sequence ID" value="ELT99429.1"/>
    <property type="molecule type" value="Genomic_DNA"/>
</dbReference>
<keyword evidence="4" id="KW-1015">Disulfide bond</keyword>
<dbReference type="AlphaFoldDB" id="R7U0C0"/>
<dbReference type="Proteomes" id="UP000014760">
    <property type="component" value="Unassembled WGS sequence"/>
</dbReference>
<proteinExistence type="predicted"/>
<reference evidence="6 8" key="2">
    <citation type="journal article" date="2013" name="Nature">
        <title>Insights into bilaterian evolution from three spiralian genomes.</title>
        <authorList>
            <person name="Simakov O."/>
            <person name="Marletaz F."/>
            <person name="Cho S.J."/>
            <person name="Edsinger-Gonzales E."/>
            <person name="Havlak P."/>
            <person name="Hellsten U."/>
            <person name="Kuo D.H."/>
            <person name="Larsson T."/>
            <person name="Lv J."/>
            <person name="Arendt D."/>
            <person name="Savage R."/>
            <person name="Osoegawa K."/>
            <person name="de Jong P."/>
            <person name="Grimwood J."/>
            <person name="Chapman J.A."/>
            <person name="Shapiro H."/>
            <person name="Aerts A."/>
            <person name="Otillar R.P."/>
            <person name="Terry A.Y."/>
            <person name="Boore J.L."/>
            <person name="Grigoriev I.V."/>
            <person name="Lindberg D.R."/>
            <person name="Seaver E.C."/>
            <person name="Weisblat D.A."/>
            <person name="Putnam N.H."/>
            <person name="Rokhsar D.S."/>
        </authorList>
    </citation>
    <scope>NUCLEOTIDE SEQUENCE</scope>
    <source>
        <strain evidence="6 8">I ESC-2004</strain>
    </source>
</reference>
<evidence type="ECO:0000256" key="2">
    <source>
        <dbReference type="ARBA" id="ARBA00022729"/>
    </source>
</evidence>
<protein>
    <recommendedName>
        <fullName evidence="5">C-type lectin domain-containing protein</fullName>
    </recommendedName>
</protein>
<evidence type="ECO:0000256" key="1">
    <source>
        <dbReference type="ARBA" id="ARBA00022536"/>
    </source>
</evidence>
<dbReference type="SUPFAM" id="SSF57184">
    <property type="entry name" value="Growth factor receptor domain"/>
    <property type="match status" value="1"/>
</dbReference>
<dbReference type="CDD" id="cd00037">
    <property type="entry name" value="CLECT"/>
    <property type="match status" value="1"/>
</dbReference>
<dbReference type="InterPro" id="IPR016187">
    <property type="entry name" value="CTDL_fold"/>
</dbReference>
<evidence type="ECO:0000313" key="8">
    <source>
        <dbReference type="Proteomes" id="UP000014760"/>
    </source>
</evidence>
<evidence type="ECO:0000313" key="6">
    <source>
        <dbReference type="EMBL" id="ELT99429.1"/>
    </source>
</evidence>
<dbReference type="SUPFAM" id="SSF56436">
    <property type="entry name" value="C-type lectin-like"/>
    <property type="match status" value="1"/>
</dbReference>
<evidence type="ECO:0000259" key="5">
    <source>
        <dbReference type="PROSITE" id="PS50041"/>
    </source>
</evidence>
<dbReference type="Gene3D" id="2.10.25.10">
    <property type="entry name" value="Laminin"/>
    <property type="match status" value="2"/>
</dbReference>
<dbReference type="EnsemblMetazoa" id="CapteT202941">
    <property type="protein sequence ID" value="CapteP202941"/>
    <property type="gene ID" value="CapteG202941"/>
</dbReference>
<dbReference type="PROSITE" id="PS50041">
    <property type="entry name" value="C_TYPE_LECTIN_2"/>
    <property type="match status" value="1"/>
</dbReference>
<dbReference type="InterPro" id="IPR009030">
    <property type="entry name" value="Growth_fac_rcpt_cys_sf"/>
</dbReference>
<dbReference type="SMART" id="SM00179">
    <property type="entry name" value="EGF_CA"/>
    <property type="match status" value="2"/>
</dbReference>
<dbReference type="Pfam" id="PF00059">
    <property type="entry name" value="Lectin_C"/>
    <property type="match status" value="1"/>
</dbReference>
<dbReference type="OrthoDB" id="339125at2759"/>
<reference evidence="7" key="3">
    <citation type="submission" date="2015-06" db="UniProtKB">
        <authorList>
            <consortium name="EnsemblMetazoa"/>
        </authorList>
    </citation>
    <scope>IDENTIFICATION</scope>
</reference>
<dbReference type="PANTHER" id="PTHR24034:SF209">
    <property type="entry name" value="EGF-LIKE DOMAIN-CONTAINING PROTEIN"/>
    <property type="match status" value="1"/>
</dbReference>
<evidence type="ECO:0000256" key="3">
    <source>
        <dbReference type="ARBA" id="ARBA00022737"/>
    </source>
</evidence>
<name>R7U0C0_CAPTE</name>
<dbReference type="InterPro" id="IPR018097">
    <property type="entry name" value="EGF_Ca-bd_CS"/>
</dbReference>
<evidence type="ECO:0000256" key="4">
    <source>
        <dbReference type="ARBA" id="ARBA00023157"/>
    </source>
</evidence>
<dbReference type="EMBL" id="AMQN01010018">
    <property type="status" value="NOT_ANNOTATED_CDS"/>
    <property type="molecule type" value="Genomic_DNA"/>
</dbReference>
<dbReference type="InterPro" id="IPR000742">
    <property type="entry name" value="EGF"/>
</dbReference>
<dbReference type="Pfam" id="PF07645">
    <property type="entry name" value="EGF_CA"/>
    <property type="match status" value="1"/>
</dbReference>
<dbReference type="InterPro" id="IPR016186">
    <property type="entry name" value="C-type_lectin-like/link_sf"/>
</dbReference>
<keyword evidence="2" id="KW-0732">Signal</keyword>
<dbReference type="GO" id="GO:0005509">
    <property type="term" value="F:calcium ion binding"/>
    <property type="evidence" value="ECO:0007669"/>
    <property type="project" value="InterPro"/>
</dbReference>
<feature type="domain" description="C-type lectin" evidence="5">
    <location>
        <begin position="143"/>
        <end position="256"/>
    </location>
</feature>
<keyword evidence="3" id="KW-0677">Repeat</keyword>
<dbReference type="HOGENOM" id="CLU_1070584_0_0_1"/>
<evidence type="ECO:0000313" key="7">
    <source>
        <dbReference type="EnsemblMetazoa" id="CapteP202941"/>
    </source>
</evidence>
<sequence length="260" mass="29189">MDLNGYILFQCPDGYEPATSGNQCENINECELEDHGCEKNCTDTLGSFTCVCDEDEFLALDGKNCLKFICPAGFELSASGTECENINECVLDDIDCEKNCTDTNGSYACTCDFGEILDEDGKNCHPLIDSERCQFSWWSPEGRINSCYMYSTPNLTADWGGARNICAENSMNLLAFETEEEYQFIAETTKDEDYRLLWTGANKLSGSWEWEGLDLPVSSSFWKPGRPDGSGDCGYVYHDSRIFDYGCENIGVFICEFQFN</sequence>
<dbReference type="InterPro" id="IPR050751">
    <property type="entry name" value="ECM_structural_protein"/>
</dbReference>
<keyword evidence="8" id="KW-1185">Reference proteome</keyword>
<organism evidence="6">
    <name type="scientific">Capitella teleta</name>
    <name type="common">Polychaete worm</name>
    <dbReference type="NCBI Taxonomy" id="283909"/>
    <lineage>
        <taxon>Eukaryota</taxon>
        <taxon>Metazoa</taxon>
        <taxon>Spiralia</taxon>
        <taxon>Lophotrochozoa</taxon>
        <taxon>Annelida</taxon>
        <taxon>Polychaeta</taxon>
        <taxon>Sedentaria</taxon>
        <taxon>Scolecida</taxon>
        <taxon>Capitellidae</taxon>
        <taxon>Capitella</taxon>
    </lineage>
</organism>
<dbReference type="PROSITE" id="PS01187">
    <property type="entry name" value="EGF_CA"/>
    <property type="match status" value="1"/>
</dbReference>
<dbReference type="SMART" id="SM00181">
    <property type="entry name" value="EGF"/>
    <property type="match status" value="2"/>
</dbReference>